<dbReference type="Gene3D" id="3.30.360.20">
    <property type="entry name" value="RNA 3'-terminal phosphate cyclase, insert domain"/>
    <property type="match status" value="1"/>
</dbReference>
<dbReference type="Pfam" id="PF05189">
    <property type="entry name" value="RTC_insert"/>
    <property type="match status" value="1"/>
</dbReference>
<dbReference type="Proteomes" id="UP001190491">
    <property type="component" value="Unassembled WGS sequence"/>
</dbReference>
<evidence type="ECO:0000313" key="11">
    <source>
        <dbReference type="Proteomes" id="UP001189792"/>
    </source>
</evidence>
<dbReference type="PROSITE" id="PS01287">
    <property type="entry name" value="RTC"/>
    <property type="match status" value="1"/>
</dbReference>
<dbReference type="InterPro" id="IPR020719">
    <property type="entry name" value="RNA3'_term_phos_cycl-like_CS"/>
</dbReference>
<feature type="domain" description="RNA 3'-terminal phosphate cyclase insert" evidence="8">
    <location>
        <begin position="199"/>
        <end position="290"/>
    </location>
</feature>
<sequence>MNTLLQRHARHAQRAQADCIELDGAQGEGGGQILRTALTLSMLTGTPFRIENIRAKRSKPGLLRQHLTAVQAAVQISGATVEGAEAGSQTLRFAPGAIRGGDYRFAIGTAGSCTLVLQTILPALWFADAPNTVSVSGGTHNRAAPPVDFLIRAWLPLVARMGVTQTLALKRHGFYPAGGGEVVATVTPCTGVLTPLHLTERGAQRALRAEGIVAGVRGSVARRELDTLTRLVPGVECTVRDLGNAEGPGNALVLDIEHEHVTEVFTGFGERGVTAETIGKEVAAAAQRYLHSTAAVDEYLADQLVLPMALAGAGAFTVVTASSHLLTNIGVIEKFLPVAVAVRPLESGAVHVEVA</sequence>
<evidence type="ECO:0000256" key="3">
    <source>
        <dbReference type="ARBA" id="ARBA00022741"/>
    </source>
</evidence>
<feature type="active site" description="Tele-AMP-histidine intermediate" evidence="5">
    <location>
        <position position="324"/>
    </location>
</feature>
<evidence type="ECO:0000256" key="6">
    <source>
        <dbReference type="NCBIfam" id="TIGR03399"/>
    </source>
</evidence>
<dbReference type="InterPro" id="IPR013791">
    <property type="entry name" value="RNA3'-term_phos_cycl_insert"/>
</dbReference>
<dbReference type="CDD" id="cd00874">
    <property type="entry name" value="RNA_Cyclase_Class_II"/>
    <property type="match status" value="1"/>
</dbReference>
<keyword evidence="5" id="KW-0963">Cytoplasm</keyword>
<comment type="similarity">
    <text evidence="1 5">Belongs to the RNA 3'-terminal cyclase family. Type 1 subfamily.</text>
</comment>
<protein>
    <recommendedName>
        <fullName evidence="5 6">RNA 3'-terminal phosphate cyclase</fullName>
        <shortName evidence="5">RNA cyclase</shortName>
        <shortName evidence="5">RNA-3'-phosphate cyclase</shortName>
        <ecNumber evidence="5 6">6.5.1.4</ecNumber>
    </recommendedName>
</protein>
<dbReference type="RefSeq" id="WP_206273217.1">
    <property type="nucleotide sequence ID" value="NZ_CAUDKO010000014.1"/>
</dbReference>
<dbReference type="GO" id="GO:0005737">
    <property type="term" value="C:cytoplasm"/>
    <property type="evidence" value="ECO:0007669"/>
    <property type="project" value="UniProtKB-SubCell"/>
</dbReference>
<comment type="subcellular location">
    <subcellularLocation>
        <location evidence="5">Cytoplasm</location>
    </subcellularLocation>
</comment>
<dbReference type="NCBIfam" id="NF003246">
    <property type="entry name" value="PRK04204.1-2"/>
    <property type="match status" value="1"/>
</dbReference>
<dbReference type="Gene3D" id="3.65.10.20">
    <property type="entry name" value="RNA 3'-terminal phosphate cyclase domain"/>
    <property type="match status" value="1"/>
</dbReference>
<evidence type="ECO:0000256" key="1">
    <source>
        <dbReference type="ARBA" id="ARBA00009206"/>
    </source>
</evidence>
<dbReference type="GO" id="GO:0005524">
    <property type="term" value="F:ATP binding"/>
    <property type="evidence" value="ECO:0007669"/>
    <property type="project" value="UniProtKB-KW"/>
</dbReference>
<name>A0AAD2FAN6_9RALS</name>
<dbReference type="HAMAP" id="MF_00200">
    <property type="entry name" value="RTC"/>
    <property type="match status" value="1"/>
</dbReference>
<dbReference type="InterPro" id="IPR023797">
    <property type="entry name" value="RNA3'_phos_cyclase_dom"/>
</dbReference>
<comment type="caution">
    <text evidence="9">The sequence shown here is derived from an EMBL/GenBank/DDBJ whole genome shotgun (WGS) entry which is preliminary data.</text>
</comment>
<evidence type="ECO:0000256" key="5">
    <source>
        <dbReference type="HAMAP-Rule" id="MF_00200"/>
    </source>
</evidence>
<evidence type="ECO:0000313" key="9">
    <source>
        <dbReference type="EMBL" id="CAJ0893645.1"/>
    </source>
</evidence>
<keyword evidence="5" id="KW-0067">ATP-binding</keyword>
<dbReference type="Pfam" id="PF01137">
    <property type="entry name" value="RTC"/>
    <property type="match status" value="1"/>
</dbReference>
<gene>
    <name evidence="5 9" type="primary">rtcA</name>
    <name evidence="10" type="ORF">R77564_04903</name>
    <name evidence="9" type="ORF">R77567_04457</name>
</gene>
<dbReference type="InterPro" id="IPR013792">
    <property type="entry name" value="RNA3'P_cycl/enolpyr_Trfase_a/b"/>
</dbReference>
<feature type="domain" description="RNA 3'-terminal phosphate cyclase" evidence="7">
    <location>
        <begin position="27"/>
        <end position="341"/>
    </location>
</feature>
<dbReference type="Proteomes" id="UP001189792">
    <property type="component" value="Unassembled WGS sequence"/>
</dbReference>
<feature type="binding site" evidence="5">
    <location>
        <position position="118"/>
    </location>
    <ligand>
        <name>ATP</name>
        <dbReference type="ChEBI" id="CHEBI:30616"/>
    </ligand>
</feature>
<evidence type="ECO:0000313" key="10">
    <source>
        <dbReference type="EMBL" id="CAJ0903440.1"/>
    </source>
</evidence>
<dbReference type="InterPro" id="IPR037136">
    <property type="entry name" value="RNA3'_phos_cyclase_dom_sf"/>
</dbReference>
<keyword evidence="2 5" id="KW-0436">Ligase</keyword>
<dbReference type="NCBIfam" id="TIGR03399">
    <property type="entry name" value="RNA_3prim_cycl"/>
    <property type="match status" value="1"/>
</dbReference>
<dbReference type="EMBL" id="CAUDKO010000014">
    <property type="protein sequence ID" value="CAJ0893645.1"/>
    <property type="molecule type" value="Genomic_DNA"/>
</dbReference>
<comment type="catalytic activity">
    <reaction evidence="4 5">
        <text>a 3'-end 3'-phospho-ribonucleotide-RNA + ATP = a 3'-end 2',3'-cyclophospho-ribonucleotide-RNA + AMP + diphosphate</text>
        <dbReference type="Rhea" id="RHEA:23976"/>
        <dbReference type="Rhea" id="RHEA-COMP:10463"/>
        <dbReference type="Rhea" id="RHEA-COMP:10464"/>
        <dbReference type="ChEBI" id="CHEBI:30616"/>
        <dbReference type="ChEBI" id="CHEBI:33019"/>
        <dbReference type="ChEBI" id="CHEBI:83062"/>
        <dbReference type="ChEBI" id="CHEBI:83064"/>
        <dbReference type="ChEBI" id="CHEBI:456215"/>
        <dbReference type="EC" id="6.5.1.4"/>
    </reaction>
</comment>
<evidence type="ECO:0000259" key="7">
    <source>
        <dbReference type="Pfam" id="PF01137"/>
    </source>
</evidence>
<dbReference type="SUPFAM" id="SSF55205">
    <property type="entry name" value="EPT/RTPC-like"/>
    <property type="match status" value="2"/>
</dbReference>
<dbReference type="AlphaFoldDB" id="A0AAD2FAN6"/>
<dbReference type="PANTHER" id="PTHR11096:SF0">
    <property type="entry name" value="RNA 3'-TERMINAL PHOSPHATE CYCLASE"/>
    <property type="match status" value="1"/>
</dbReference>
<evidence type="ECO:0000259" key="8">
    <source>
        <dbReference type="Pfam" id="PF05189"/>
    </source>
</evidence>
<dbReference type="InterPro" id="IPR017770">
    <property type="entry name" value="RNA3'_term_phos_cyc_type_1"/>
</dbReference>
<organism evidence="9 12">
    <name type="scientific">Ralstonia flatus</name>
    <dbReference type="NCBI Taxonomy" id="3058601"/>
    <lineage>
        <taxon>Bacteria</taxon>
        <taxon>Pseudomonadati</taxon>
        <taxon>Pseudomonadota</taxon>
        <taxon>Betaproteobacteria</taxon>
        <taxon>Burkholderiales</taxon>
        <taxon>Burkholderiaceae</taxon>
        <taxon>Ralstonia</taxon>
    </lineage>
</organism>
<evidence type="ECO:0000313" key="12">
    <source>
        <dbReference type="Proteomes" id="UP001190491"/>
    </source>
</evidence>
<dbReference type="GO" id="GO:0006396">
    <property type="term" value="P:RNA processing"/>
    <property type="evidence" value="ECO:0007669"/>
    <property type="project" value="UniProtKB-UniRule"/>
</dbReference>
<accession>A0AAD2FAN6</accession>
<dbReference type="EMBL" id="CAUDLI010000014">
    <property type="protein sequence ID" value="CAJ0903440.1"/>
    <property type="molecule type" value="Genomic_DNA"/>
</dbReference>
<dbReference type="PIRSF" id="PIRSF005378">
    <property type="entry name" value="RNA3'_term_phos_cycl_euk"/>
    <property type="match status" value="1"/>
</dbReference>
<keyword evidence="11" id="KW-1185">Reference proteome</keyword>
<dbReference type="GO" id="GO:0003963">
    <property type="term" value="F:RNA-3'-phosphate cyclase activity"/>
    <property type="evidence" value="ECO:0007669"/>
    <property type="project" value="UniProtKB-UniRule"/>
</dbReference>
<dbReference type="SUPFAM" id="SSF52913">
    <property type="entry name" value="RNA 3'-terminal phosphate cyclase, RPTC, insert domain"/>
    <property type="match status" value="1"/>
</dbReference>
<keyword evidence="3 5" id="KW-0547">Nucleotide-binding</keyword>
<reference evidence="9 11" key="1">
    <citation type="submission" date="2023-07" db="EMBL/GenBank/DDBJ databases">
        <authorList>
            <person name="Peeters C."/>
        </authorList>
    </citation>
    <scope>NUCLEOTIDE SEQUENCE</scope>
    <source>
        <strain evidence="10 11">LMG 32965</strain>
        <strain evidence="9">R-77567</strain>
    </source>
</reference>
<evidence type="ECO:0000256" key="4">
    <source>
        <dbReference type="ARBA" id="ARBA00024481"/>
    </source>
</evidence>
<dbReference type="EC" id="6.5.1.4" evidence="5 6"/>
<proteinExistence type="inferred from homology"/>
<dbReference type="InterPro" id="IPR036553">
    <property type="entry name" value="RPTC_insert"/>
</dbReference>
<dbReference type="InterPro" id="IPR000228">
    <property type="entry name" value="RNA3'_term_phos_cyc"/>
</dbReference>
<dbReference type="PANTHER" id="PTHR11096">
    <property type="entry name" value="RNA 3' TERMINAL PHOSPHATE CYCLASE"/>
    <property type="match status" value="1"/>
</dbReference>
<dbReference type="NCBIfam" id="NF003247">
    <property type="entry name" value="PRK04204.1-3"/>
    <property type="match status" value="1"/>
</dbReference>
<evidence type="ECO:0000256" key="2">
    <source>
        <dbReference type="ARBA" id="ARBA00022598"/>
    </source>
</evidence>
<feature type="binding site" evidence="5">
    <location>
        <begin position="299"/>
        <end position="303"/>
    </location>
    <ligand>
        <name>ATP</name>
        <dbReference type="ChEBI" id="CHEBI:30616"/>
    </ligand>
</feature>
<comment type="function">
    <text evidence="5">Catalyzes the conversion of 3'-phosphate to a 2',3'-cyclic phosphodiester at the end of RNA. The mechanism of action of the enzyme occurs in 3 steps: (A) adenylation of the enzyme by ATP; (B) transfer of adenylate to an RNA-N3'P to produce RNA-N3'PP5'A; (C) and attack of the adjacent 2'-hydroxyl on the 3'-phosphorus in the diester linkage to produce the cyclic end product. The biological role of this enzyme is unknown but it is likely to function in some aspects of cellular RNA processing.</text>
</comment>